<evidence type="ECO:0000313" key="3">
    <source>
        <dbReference type="Proteomes" id="UP000007383"/>
    </source>
</evidence>
<dbReference type="InterPro" id="IPR057561">
    <property type="entry name" value="NADase_transloc"/>
</dbReference>
<dbReference type="Proteomes" id="UP000007383">
    <property type="component" value="Chromosome"/>
</dbReference>
<organism evidence="2 3">
    <name type="scientific">Spirochaeta africana (strain ATCC 700263 / DSM 8902 / Z-7692)</name>
    <dbReference type="NCBI Taxonomy" id="889378"/>
    <lineage>
        <taxon>Bacteria</taxon>
        <taxon>Pseudomonadati</taxon>
        <taxon>Spirochaetota</taxon>
        <taxon>Spirochaetia</taxon>
        <taxon>Spirochaetales</taxon>
        <taxon>Spirochaetaceae</taxon>
        <taxon>Spirochaeta</taxon>
    </lineage>
</organism>
<dbReference type="EMBL" id="CP003282">
    <property type="protein sequence ID" value="AFG37330.1"/>
    <property type="molecule type" value="Genomic_DNA"/>
</dbReference>
<dbReference type="STRING" id="889378.Spiaf_1255"/>
<name>H9UII7_SPIAZ</name>
<keyword evidence="3" id="KW-1185">Reference proteome</keyword>
<proteinExistence type="predicted"/>
<dbReference type="NCBIfam" id="NF047619">
    <property type="entry name" value="NADase_discoid"/>
    <property type="match status" value="1"/>
</dbReference>
<reference evidence="3" key="1">
    <citation type="journal article" date="2013" name="Stand. Genomic Sci.">
        <title>Complete genome sequence of the halophilic bacterium Spirochaeta africana type strain (Z-7692(T)) from the alkaline Lake Magadi in the East African Rift.</title>
        <authorList>
            <person name="Liolos K."/>
            <person name="Abt B."/>
            <person name="Scheuner C."/>
            <person name="Teshima H."/>
            <person name="Held B."/>
            <person name="Lapidus A."/>
            <person name="Nolan M."/>
            <person name="Lucas S."/>
            <person name="Deshpande S."/>
            <person name="Cheng J.F."/>
            <person name="Tapia R."/>
            <person name="Goodwin L.A."/>
            <person name="Pitluck S."/>
            <person name="Pagani I."/>
            <person name="Ivanova N."/>
            <person name="Mavromatis K."/>
            <person name="Mikhailova N."/>
            <person name="Huntemann M."/>
            <person name="Pati A."/>
            <person name="Chen A."/>
            <person name="Palaniappan K."/>
            <person name="Land M."/>
            <person name="Rohde M."/>
            <person name="Tindall B.J."/>
            <person name="Detter J.C."/>
            <person name="Goker M."/>
            <person name="Bristow J."/>
            <person name="Eisen J.A."/>
            <person name="Markowitz V."/>
            <person name="Hugenholtz P."/>
            <person name="Woyke T."/>
            <person name="Klenk H.P."/>
            <person name="Kyrpides N.C."/>
        </authorList>
    </citation>
    <scope>NUCLEOTIDE SEQUENCE</scope>
    <source>
        <strain evidence="3">ATCC 700263 / DSM 8902 / Z-7692</strain>
    </source>
</reference>
<dbReference type="Pfam" id="PF25302">
    <property type="entry name" value="NADase_transloc"/>
    <property type="match status" value="1"/>
</dbReference>
<dbReference type="KEGG" id="sfc:Spiaf_1255"/>
<dbReference type="HOGENOM" id="CLU_811120_0_0_12"/>
<gene>
    <name evidence="2" type="ordered locus">Spiaf_1255</name>
</gene>
<dbReference type="PATRIC" id="fig|889378.3.peg.1259"/>
<dbReference type="AlphaFoldDB" id="H9UII7"/>
<protein>
    <recommendedName>
        <fullName evidence="1">NAD glycohydrolase translocation F5/8 type C domain-containing protein</fullName>
    </recommendedName>
</protein>
<accession>H9UII7</accession>
<feature type="domain" description="NAD glycohydrolase translocation F5/8 type C" evidence="1">
    <location>
        <begin position="40"/>
        <end position="120"/>
    </location>
</feature>
<dbReference type="RefSeq" id="WP_014455318.1">
    <property type="nucleotide sequence ID" value="NC_017098.1"/>
</dbReference>
<sequence>MKYWWMIVLMGWAAGIPVLAGAEEQIMQLHFSEFGGYAYHASSTLDADSHVELGTYGMHTLFDGDTWTGWSEGSDGSGIGERLWLRIDPGSDTVAVINGFARSERLFLANNRVQGLRVRLWGGWLPDGMVTEYGPVYLMAPVSDSYALDLQDSRELQMIALPFDYSAAELARDQLRLHVHGYAERQGLPERMVEEVYLIEFEIVSVFPGNRWDDTCLSELRVFPRDTYRAQQLYGEDGVIRYDRTQHDNPGRGRTLLQSRDYLYDPYLVDPAGEWVVAFRTPRTIEGRVESVAVLLRLPLPVEYQHAGFRDLVDAGGLAIEFVPGPNGTVLLFDDGQELVLE</sequence>
<dbReference type="eggNOG" id="COG0666">
    <property type="taxonomic scope" value="Bacteria"/>
</dbReference>
<evidence type="ECO:0000313" key="2">
    <source>
        <dbReference type="EMBL" id="AFG37330.1"/>
    </source>
</evidence>
<evidence type="ECO:0000259" key="1">
    <source>
        <dbReference type="Pfam" id="PF25302"/>
    </source>
</evidence>